<organism evidence="1 2">
    <name type="scientific">Chaetomium tenue</name>
    <dbReference type="NCBI Taxonomy" id="1854479"/>
    <lineage>
        <taxon>Eukaryota</taxon>
        <taxon>Fungi</taxon>
        <taxon>Dikarya</taxon>
        <taxon>Ascomycota</taxon>
        <taxon>Pezizomycotina</taxon>
        <taxon>Sordariomycetes</taxon>
        <taxon>Sordariomycetidae</taxon>
        <taxon>Sordariales</taxon>
        <taxon>Chaetomiaceae</taxon>
        <taxon>Chaetomium</taxon>
    </lineage>
</organism>
<dbReference type="Proteomes" id="UP000724584">
    <property type="component" value="Unassembled WGS sequence"/>
</dbReference>
<reference evidence="1 2" key="1">
    <citation type="journal article" date="2021" name="Nat. Commun.">
        <title>Genetic determinants of endophytism in the Arabidopsis root mycobiome.</title>
        <authorList>
            <person name="Mesny F."/>
            <person name="Miyauchi S."/>
            <person name="Thiergart T."/>
            <person name="Pickel B."/>
            <person name="Atanasova L."/>
            <person name="Karlsson M."/>
            <person name="Huettel B."/>
            <person name="Barry K.W."/>
            <person name="Haridas S."/>
            <person name="Chen C."/>
            <person name="Bauer D."/>
            <person name="Andreopoulos W."/>
            <person name="Pangilinan J."/>
            <person name="LaButti K."/>
            <person name="Riley R."/>
            <person name="Lipzen A."/>
            <person name="Clum A."/>
            <person name="Drula E."/>
            <person name="Henrissat B."/>
            <person name="Kohler A."/>
            <person name="Grigoriev I.V."/>
            <person name="Martin F.M."/>
            <person name="Hacquard S."/>
        </authorList>
    </citation>
    <scope>NUCLEOTIDE SEQUENCE [LARGE SCALE GENOMIC DNA]</scope>
    <source>
        <strain evidence="1 2">MPI-SDFR-AT-0079</strain>
    </source>
</reference>
<dbReference type="EMBL" id="JAGIZQ010000006">
    <property type="protein sequence ID" value="KAH6623797.1"/>
    <property type="molecule type" value="Genomic_DNA"/>
</dbReference>
<evidence type="ECO:0000313" key="2">
    <source>
        <dbReference type="Proteomes" id="UP000724584"/>
    </source>
</evidence>
<evidence type="ECO:0000313" key="1">
    <source>
        <dbReference type="EMBL" id="KAH6623797.1"/>
    </source>
</evidence>
<proteinExistence type="predicted"/>
<name>A0ACB7P1S5_9PEZI</name>
<sequence>MDAGNSPQVTGSQPSFGLPFGLPKRRPGEPEHYRLASTPRSKATRCENRATPSLVHFWFRTRYISALSSRIFPRHPHVLALEIRPSRAVVFIKTFTGFLPVLFQSWVQAILPEWFLPDHVVLKQQKQGEVEKEIAEELFDAEADAYHRLKPLQGVVIPTCYGRVSYNGTRALVLERIGGVSMFSPEGATLRLEELSALFQPCYQALTAMAACHGDPNLANFQLVDGRIMALDLDNVEFGLPADKREHFTKTNIWDLAYRYRTVQAHFWHEGSLEEVEE</sequence>
<comment type="caution">
    <text evidence="1">The sequence shown here is derived from an EMBL/GenBank/DDBJ whole genome shotgun (WGS) entry which is preliminary data.</text>
</comment>
<keyword evidence="2" id="KW-1185">Reference proteome</keyword>
<gene>
    <name evidence="1" type="ORF">F5144DRAFT_371867</name>
</gene>
<protein>
    <submittedName>
        <fullName evidence="1">Uncharacterized protein</fullName>
    </submittedName>
</protein>
<accession>A0ACB7P1S5</accession>